<dbReference type="GO" id="GO:0005634">
    <property type="term" value="C:nucleus"/>
    <property type="evidence" value="ECO:0007669"/>
    <property type="project" value="TreeGrafter"/>
</dbReference>
<evidence type="ECO:0000256" key="1">
    <source>
        <dbReference type="ARBA" id="ARBA00022723"/>
    </source>
</evidence>
<dbReference type="InterPro" id="IPR013087">
    <property type="entry name" value="Znf_C2H2_type"/>
</dbReference>
<feature type="compositionally biased region" description="Gly residues" evidence="6">
    <location>
        <begin position="406"/>
        <end position="428"/>
    </location>
</feature>
<keyword evidence="3 5" id="KW-0863">Zinc-finger</keyword>
<feature type="region of interest" description="Disordered" evidence="6">
    <location>
        <begin position="283"/>
        <end position="375"/>
    </location>
</feature>
<feature type="compositionally biased region" description="Low complexity" evidence="6">
    <location>
        <begin position="977"/>
        <end position="1018"/>
    </location>
</feature>
<protein>
    <recommendedName>
        <fullName evidence="7">C2H2-type domain-containing protein</fullName>
    </recommendedName>
</protein>
<evidence type="ECO:0000313" key="8">
    <source>
        <dbReference type="EMBL" id="RKP01175.1"/>
    </source>
</evidence>
<feature type="region of interest" description="Disordered" evidence="6">
    <location>
        <begin position="803"/>
        <end position="852"/>
    </location>
</feature>
<evidence type="ECO:0000256" key="6">
    <source>
        <dbReference type="SAM" id="MobiDB-lite"/>
    </source>
</evidence>
<feature type="domain" description="C2H2-type" evidence="7">
    <location>
        <begin position="745"/>
        <end position="775"/>
    </location>
</feature>
<dbReference type="SMART" id="SM00355">
    <property type="entry name" value="ZnF_C2H2"/>
    <property type="match status" value="3"/>
</dbReference>
<feature type="compositionally biased region" description="Acidic residues" evidence="6">
    <location>
        <begin position="803"/>
        <end position="812"/>
    </location>
</feature>
<dbReference type="AlphaFoldDB" id="A0A4P9X7G7"/>
<dbReference type="Proteomes" id="UP000274922">
    <property type="component" value="Unassembled WGS sequence"/>
</dbReference>
<feature type="compositionally biased region" description="Polar residues" evidence="6">
    <location>
        <begin position="15"/>
        <end position="25"/>
    </location>
</feature>
<dbReference type="PANTHER" id="PTHR23057">
    <property type="entry name" value="JUXTAPOSED WITH ANOTHER ZINC FINGER PROTEIN 1"/>
    <property type="match status" value="1"/>
</dbReference>
<accession>A0A4P9X7G7</accession>
<evidence type="ECO:0000256" key="5">
    <source>
        <dbReference type="PROSITE-ProRule" id="PRU00042"/>
    </source>
</evidence>
<dbReference type="OrthoDB" id="2099180at2759"/>
<organism evidence="8 9">
    <name type="scientific">Caulochytrium protostelioides</name>
    <dbReference type="NCBI Taxonomy" id="1555241"/>
    <lineage>
        <taxon>Eukaryota</taxon>
        <taxon>Fungi</taxon>
        <taxon>Fungi incertae sedis</taxon>
        <taxon>Chytridiomycota</taxon>
        <taxon>Chytridiomycota incertae sedis</taxon>
        <taxon>Chytridiomycetes</taxon>
        <taxon>Caulochytriales</taxon>
        <taxon>Caulochytriaceae</taxon>
        <taxon>Caulochytrium</taxon>
    </lineage>
</organism>
<feature type="compositionally biased region" description="Gly residues" evidence="6">
    <location>
        <begin position="437"/>
        <end position="448"/>
    </location>
</feature>
<keyword evidence="2" id="KW-0677">Repeat</keyword>
<feature type="compositionally biased region" description="Low complexity" evidence="6">
    <location>
        <begin position="706"/>
        <end position="723"/>
    </location>
</feature>
<dbReference type="GO" id="GO:0008270">
    <property type="term" value="F:zinc ion binding"/>
    <property type="evidence" value="ECO:0007669"/>
    <property type="project" value="UniProtKB-KW"/>
</dbReference>
<reference evidence="9" key="1">
    <citation type="journal article" date="2018" name="Nat. Microbiol.">
        <title>Leveraging single-cell genomics to expand the fungal tree of life.</title>
        <authorList>
            <person name="Ahrendt S.R."/>
            <person name="Quandt C.A."/>
            <person name="Ciobanu D."/>
            <person name="Clum A."/>
            <person name="Salamov A."/>
            <person name="Andreopoulos B."/>
            <person name="Cheng J.F."/>
            <person name="Woyke T."/>
            <person name="Pelin A."/>
            <person name="Henrissat B."/>
            <person name="Reynolds N.K."/>
            <person name="Benny G.L."/>
            <person name="Smith M.E."/>
            <person name="James T.Y."/>
            <person name="Grigoriev I.V."/>
        </authorList>
    </citation>
    <scope>NUCLEOTIDE SEQUENCE [LARGE SCALE GENOMIC DNA]</scope>
    <source>
        <strain evidence="9">ATCC 52028</strain>
    </source>
</reference>
<evidence type="ECO:0000259" key="7">
    <source>
        <dbReference type="PROSITE" id="PS50157"/>
    </source>
</evidence>
<feature type="compositionally biased region" description="Gly residues" evidence="6">
    <location>
        <begin position="310"/>
        <end position="322"/>
    </location>
</feature>
<feature type="region of interest" description="Disordered" evidence="6">
    <location>
        <begin position="1"/>
        <end position="58"/>
    </location>
</feature>
<dbReference type="PROSITE" id="PS00028">
    <property type="entry name" value="ZINC_FINGER_C2H2_1"/>
    <property type="match status" value="2"/>
</dbReference>
<feature type="compositionally biased region" description="Low complexity" evidence="6">
    <location>
        <begin position="687"/>
        <end position="699"/>
    </location>
</feature>
<evidence type="ECO:0000256" key="4">
    <source>
        <dbReference type="ARBA" id="ARBA00022833"/>
    </source>
</evidence>
<feature type="region of interest" description="Disordered" evidence="6">
    <location>
        <begin position="73"/>
        <end position="114"/>
    </location>
</feature>
<keyword evidence="9" id="KW-1185">Reference proteome</keyword>
<feature type="region of interest" description="Disordered" evidence="6">
    <location>
        <begin position="687"/>
        <end position="723"/>
    </location>
</feature>
<dbReference type="PANTHER" id="PTHR23057:SF0">
    <property type="entry name" value="JUXTAPOSED WITH ANOTHER ZINC FINGER PROTEIN 1"/>
    <property type="match status" value="1"/>
</dbReference>
<name>A0A4P9X7G7_9FUNG</name>
<evidence type="ECO:0000313" key="9">
    <source>
        <dbReference type="Proteomes" id="UP000274922"/>
    </source>
</evidence>
<keyword evidence="1" id="KW-0479">Metal-binding</keyword>
<feature type="compositionally biased region" description="Acidic residues" evidence="6">
    <location>
        <begin position="827"/>
        <end position="847"/>
    </location>
</feature>
<dbReference type="EMBL" id="ML014182">
    <property type="protein sequence ID" value="RKP01175.1"/>
    <property type="molecule type" value="Genomic_DNA"/>
</dbReference>
<keyword evidence="4" id="KW-0862">Zinc</keyword>
<gene>
    <name evidence="8" type="ORF">CXG81DRAFT_26143</name>
</gene>
<proteinExistence type="predicted"/>
<feature type="compositionally biased region" description="Acidic residues" evidence="6">
    <location>
        <begin position="285"/>
        <end position="296"/>
    </location>
</feature>
<sequence length="1063" mass="104793">MATADAAAILASPPHTASSSGTSAKPTPVRAVPDYAHASPRSAGSPAQASHAPHPESTGAMDAADLLLLPAHGRAGLQPPADPIPSAGDASRMATPSAAIATAAPGHSHGTERRLFAPASYKKARKIWEETCRSLNANGISTSLTAGGGGGGGDAHALMMNGNGSYGSSAGALAASLGPSLSGSLGRSLTRNSFLELSWMARSPHAFFGLPAGLGASAGLGPADSAAGHDAAAAGNSLAAGRSDPASFVRLEDRYCRDFACCGIQLENLHELLHHIEEHHVPDTDLSDEDDEDEEDERHAGGAGPTVVGGSRGGGGGGGHLGLPGVPTTGVAGGVPSGGARPPRYRHHTAPKACHGGSQTHRRHRGHDGDLSDHDDVLPFEFDTLDVEDRMTGLALHDHAGHRGAGLGGVNGAGSTGSGTSTGTGPPGSAGLPYAMSGGGSSSGGSGSGASTRRRARRRGATQTDSAHGVIDMTPWAPRHHSAISGLVAPDPLPFTFSDAMHMAPAQLSHAHGGGGTESAANSHLMYSLAHGGGGGGGGFTTAHPNAPAPLVPPPLRRAQSAFQVTRAPAASQMPAELAGYDADALSSLAALGYPGLAGYMVPNPVSHVGGTDLAGMGLGGLVGAGPAGAAGFVPGAPGISGIARQRQASLPGSVVLPTSAPTAAEASAASTASSVASAAPTASAASMANAAPRPASRPRAPRPAAPASTATPAMPSAPASTTPAAPGGTLLSYLSPAIIALRPYHCIYPRCDKDYKNGTGLKQHLLHVHGESPATVMRSLSICEAAIAVGAVTASAVLSAPDDGDVDEAAEAEAAAAAAAAPVADTDAEMDADDADDDDETVDESADAPPAADGAAVLAAAPLHDVALVGHTDAVVALAALQLAANTIATPALPSPADPAPKPTFACMLPRCTQRYRSVSGLKAHLENQHRARLRAQAVAQQRASAAAAAALRPFAPSPIDPVSGSHDATSPPPSSTVAAAAGGSPGAAAPSITVSAESPRAAPLPSAPSAALAAQATPTGGSLGVVAGKHQASSPLPAHFLNPRAKAATGASTESGKRRKW</sequence>
<dbReference type="PROSITE" id="PS50157">
    <property type="entry name" value="ZINC_FINGER_C2H2_2"/>
    <property type="match status" value="1"/>
</dbReference>
<feature type="region of interest" description="Disordered" evidence="6">
    <location>
        <begin position="959"/>
        <end position="1063"/>
    </location>
</feature>
<dbReference type="InterPro" id="IPR051580">
    <property type="entry name" value="ZnF-Chromatin_assoc"/>
</dbReference>
<feature type="compositionally biased region" description="Low complexity" evidence="6">
    <location>
        <begin position="94"/>
        <end position="105"/>
    </location>
</feature>
<feature type="compositionally biased region" description="Low complexity" evidence="6">
    <location>
        <begin position="813"/>
        <end position="826"/>
    </location>
</feature>
<feature type="region of interest" description="Disordered" evidence="6">
    <location>
        <begin position="406"/>
        <end position="474"/>
    </location>
</feature>
<evidence type="ECO:0000256" key="2">
    <source>
        <dbReference type="ARBA" id="ARBA00022737"/>
    </source>
</evidence>
<evidence type="ECO:0000256" key="3">
    <source>
        <dbReference type="ARBA" id="ARBA00022771"/>
    </source>
</evidence>
<dbReference type="STRING" id="1555241.A0A4P9X7G7"/>